<keyword evidence="5" id="KW-0732">Signal</keyword>
<keyword evidence="4" id="KW-0964">Secreted</keyword>
<evidence type="ECO:0000256" key="1">
    <source>
        <dbReference type="ARBA" id="ARBA00004412"/>
    </source>
</evidence>
<comment type="function">
    <text evidence="10">Component of the FERRY complex (Five-subunit Endosomal Rab5 and RNA/ribosome intermediary). The FERRY complex directly interacts with mRNAs and RAB5A, and functions as a RAB5A effector involved in the localization and the distribution of specific mRNAs most likely by mediating their endosomal transport. The complex recruits mRNAs and ribosomes to early endosomes through direct mRNA-interaction.</text>
</comment>
<sequence length="214" mass="22673">MSSKPTCLIVASGAAQGVSAQSFLQSFTLCSAAFNVQTATPGGKPIDFVGVDEGSLRWVQEFSVKPYASPAKLESIDGARYNALLIPDCPGALGDLAHSGSLARILAHFVSQQKPVCAIGHGVSALCCATEEQRWIFSGYSMTGPSVFELVRHSNFANLPLIVEDFVKDSGGSYTASIEDAIHVVLDRHLVTGQNQQSTSAAVNNLILLFNGRK</sequence>
<name>A0A0N8JWT7_SCLFO</name>
<dbReference type="GO" id="GO:0019172">
    <property type="term" value="F:glyoxalase III activity"/>
    <property type="evidence" value="ECO:0007669"/>
    <property type="project" value="TreeGrafter"/>
</dbReference>
<dbReference type="CDD" id="cd03141">
    <property type="entry name" value="GATase1_Hsp31_like"/>
    <property type="match status" value="1"/>
</dbReference>
<dbReference type="Proteomes" id="UP000034805">
    <property type="component" value="Unassembled WGS sequence"/>
</dbReference>
<dbReference type="GO" id="GO:0005576">
    <property type="term" value="C:extracellular region"/>
    <property type="evidence" value="ECO:0007669"/>
    <property type="project" value="UniProtKB-SubCell"/>
</dbReference>
<evidence type="ECO:0000313" key="12">
    <source>
        <dbReference type="Proteomes" id="UP000034805"/>
    </source>
</evidence>
<dbReference type="InterPro" id="IPR050325">
    <property type="entry name" value="Prot/Nucl_acid_deglycase"/>
</dbReference>
<comment type="caution">
    <text evidence="11">The sequence shown here is derived from an EMBL/GenBank/DDBJ whole genome shotgun (WGS) entry which is preliminary data.</text>
</comment>
<evidence type="ECO:0000256" key="4">
    <source>
        <dbReference type="ARBA" id="ARBA00022525"/>
    </source>
</evidence>
<keyword evidence="6" id="KW-0967">Endosome</keyword>
<evidence type="ECO:0000313" key="11">
    <source>
        <dbReference type="EMBL" id="KPP61849.1"/>
    </source>
</evidence>
<protein>
    <recommendedName>
        <fullName evidence="7">Glutamine amidotransferase-like class 1 domain-containing protein 1</fullName>
    </recommendedName>
    <alternativeName>
        <fullName evidence="9">Ferry endosomal RAB5 effector complex subunit 5</fullName>
    </alternativeName>
    <alternativeName>
        <fullName evidence="8">Parkinson disease 7 domain-containing protein 1</fullName>
    </alternativeName>
</protein>
<dbReference type="SUPFAM" id="SSF52317">
    <property type="entry name" value="Class I glutamine amidotransferase-like"/>
    <property type="match status" value="1"/>
</dbReference>
<evidence type="ECO:0000256" key="8">
    <source>
        <dbReference type="ARBA" id="ARBA00042130"/>
    </source>
</evidence>
<evidence type="ECO:0000256" key="9">
    <source>
        <dbReference type="ARBA" id="ARBA00044823"/>
    </source>
</evidence>
<dbReference type="PANTHER" id="PTHR48094">
    <property type="entry name" value="PROTEIN/NUCLEIC ACID DEGLYCASE DJ-1-RELATED"/>
    <property type="match status" value="1"/>
</dbReference>
<proteinExistence type="inferred from homology"/>
<gene>
    <name evidence="11" type="ORF">Z043_120006</name>
</gene>
<dbReference type="PANTHER" id="PTHR48094:SF18">
    <property type="entry name" value="GLUTAMINE AMIDOTRANSFERASE-LIKE CLASS 1 DOMAIN-CONTAINING PROTEIN 1"/>
    <property type="match status" value="1"/>
</dbReference>
<evidence type="ECO:0000256" key="6">
    <source>
        <dbReference type="ARBA" id="ARBA00022753"/>
    </source>
</evidence>
<comment type="subcellular location">
    <subcellularLocation>
        <location evidence="1">Early endosome</location>
    </subcellularLocation>
    <subcellularLocation>
        <location evidence="2">Secreted</location>
    </subcellularLocation>
</comment>
<evidence type="ECO:0000256" key="10">
    <source>
        <dbReference type="ARBA" id="ARBA00045408"/>
    </source>
</evidence>
<evidence type="ECO:0000256" key="3">
    <source>
        <dbReference type="ARBA" id="ARBA00008542"/>
    </source>
</evidence>
<dbReference type="InterPro" id="IPR029062">
    <property type="entry name" value="Class_I_gatase-like"/>
</dbReference>
<dbReference type="EMBL" id="JARO02009241">
    <property type="protein sequence ID" value="KPP61849.1"/>
    <property type="molecule type" value="Genomic_DNA"/>
</dbReference>
<accession>A0A0N8JWT7</accession>
<dbReference type="STRING" id="113540.ENSSFOP00015029946"/>
<reference evidence="11 12" key="1">
    <citation type="submission" date="2015-08" db="EMBL/GenBank/DDBJ databases">
        <title>The genome of the Asian arowana (Scleropages formosus).</title>
        <authorList>
            <person name="Tan M.H."/>
            <person name="Gan H.M."/>
            <person name="Croft L.J."/>
            <person name="Austin C.M."/>
        </authorList>
    </citation>
    <scope>NUCLEOTIDE SEQUENCE [LARGE SCALE GENOMIC DNA]</scope>
    <source>
        <strain evidence="11">Aro1</strain>
    </source>
</reference>
<dbReference type="Gene3D" id="3.40.50.880">
    <property type="match status" value="1"/>
</dbReference>
<evidence type="ECO:0000256" key="5">
    <source>
        <dbReference type="ARBA" id="ARBA00022729"/>
    </source>
</evidence>
<dbReference type="GO" id="GO:0019243">
    <property type="term" value="P:methylglyoxal catabolic process to D-lactate via S-lactoyl-glutathione"/>
    <property type="evidence" value="ECO:0007669"/>
    <property type="project" value="TreeGrafter"/>
</dbReference>
<dbReference type="AlphaFoldDB" id="A0A0N8JWT7"/>
<evidence type="ECO:0000256" key="2">
    <source>
        <dbReference type="ARBA" id="ARBA00004613"/>
    </source>
</evidence>
<organism evidence="11 12">
    <name type="scientific">Scleropages formosus</name>
    <name type="common">Asian bonytongue</name>
    <name type="synonym">Osteoglossum formosum</name>
    <dbReference type="NCBI Taxonomy" id="113540"/>
    <lineage>
        <taxon>Eukaryota</taxon>
        <taxon>Metazoa</taxon>
        <taxon>Chordata</taxon>
        <taxon>Craniata</taxon>
        <taxon>Vertebrata</taxon>
        <taxon>Euteleostomi</taxon>
        <taxon>Actinopterygii</taxon>
        <taxon>Neopterygii</taxon>
        <taxon>Teleostei</taxon>
        <taxon>Osteoglossocephala</taxon>
        <taxon>Osteoglossomorpha</taxon>
        <taxon>Osteoglossiformes</taxon>
        <taxon>Osteoglossidae</taxon>
        <taxon>Scleropages</taxon>
    </lineage>
</organism>
<dbReference type="GO" id="GO:0005769">
    <property type="term" value="C:early endosome"/>
    <property type="evidence" value="ECO:0007669"/>
    <property type="project" value="UniProtKB-SubCell"/>
</dbReference>
<evidence type="ECO:0000256" key="7">
    <source>
        <dbReference type="ARBA" id="ARBA00039189"/>
    </source>
</evidence>
<comment type="similarity">
    <text evidence="3">Belongs to the peptidase C56 family.</text>
</comment>